<evidence type="ECO:0000256" key="2">
    <source>
        <dbReference type="HAMAP-Rule" id="MF_00518"/>
    </source>
</evidence>
<dbReference type="HAMAP" id="MF_00518">
    <property type="entry name" value="Deacylase_Dtd"/>
    <property type="match status" value="1"/>
</dbReference>
<dbReference type="PANTHER" id="PTHR10472:SF5">
    <property type="entry name" value="D-AMINOACYL-TRNA DEACYLASE 1"/>
    <property type="match status" value="1"/>
</dbReference>
<dbReference type="GO" id="GO:0043908">
    <property type="term" value="F:Ser(Gly)-tRNA(Ala) hydrolase activity"/>
    <property type="evidence" value="ECO:0007669"/>
    <property type="project" value="UniProtKB-UniRule"/>
</dbReference>
<dbReference type="RefSeq" id="WP_110395493.1">
    <property type="nucleotide sequence ID" value="NZ_JADIJL010000012.1"/>
</dbReference>
<dbReference type="GO" id="GO:0000049">
    <property type="term" value="F:tRNA binding"/>
    <property type="evidence" value="ECO:0007669"/>
    <property type="project" value="UniProtKB-UniRule"/>
</dbReference>
<comment type="subunit">
    <text evidence="2">Homodimer.</text>
</comment>
<dbReference type="EC" id="3.1.1.96" evidence="2"/>
<evidence type="ECO:0000256" key="1">
    <source>
        <dbReference type="ARBA" id="ARBA00009673"/>
    </source>
</evidence>
<dbReference type="GO" id="GO:0005737">
    <property type="term" value="C:cytoplasm"/>
    <property type="evidence" value="ECO:0007669"/>
    <property type="project" value="UniProtKB-SubCell"/>
</dbReference>
<comment type="similarity">
    <text evidence="1 2">Belongs to the DTD family.</text>
</comment>
<evidence type="ECO:0000313" key="4">
    <source>
        <dbReference type="Proteomes" id="UP000247978"/>
    </source>
</evidence>
<organism evidence="3 4">
    <name type="scientific">Pseudogracilibacillus auburnensis</name>
    <dbReference type="NCBI Taxonomy" id="1494959"/>
    <lineage>
        <taxon>Bacteria</taxon>
        <taxon>Bacillati</taxon>
        <taxon>Bacillota</taxon>
        <taxon>Bacilli</taxon>
        <taxon>Bacillales</taxon>
        <taxon>Bacillaceae</taxon>
        <taxon>Pseudogracilibacillus</taxon>
    </lineage>
</organism>
<dbReference type="GO" id="GO:0019478">
    <property type="term" value="P:D-amino acid catabolic process"/>
    <property type="evidence" value="ECO:0007669"/>
    <property type="project" value="UniProtKB-UniRule"/>
</dbReference>
<sequence length="154" mass="17228">MRVVIQRSKRANVKVNNEIIGEIDSGLVILLGVAHDDTTADIDALVNKIIHLRIFEDEDHRLNLSLTDKKGSILSISQFTLYADVRKGRRPSFIKAAEPKNAEKLYDTFNEKLRENGIHVETGEFGAMMDVELINDGPVTIIMETKDGKIIDPA</sequence>
<dbReference type="InterPro" id="IPR003732">
    <property type="entry name" value="Daa-tRNA_deacyls_DTD"/>
</dbReference>
<keyword evidence="2" id="KW-0820">tRNA-binding</keyword>
<keyword evidence="4" id="KW-1185">Reference proteome</keyword>
<feature type="short sequence motif" description="Gly-cisPro motif, important for rejection of L-amino acids" evidence="2">
    <location>
        <begin position="137"/>
        <end position="138"/>
    </location>
</feature>
<reference evidence="3 4" key="1">
    <citation type="submission" date="2018-05" db="EMBL/GenBank/DDBJ databases">
        <title>Genomic Encyclopedia of Type Strains, Phase IV (KMG-IV): sequencing the most valuable type-strain genomes for metagenomic binning, comparative biology and taxonomic classification.</title>
        <authorList>
            <person name="Goeker M."/>
        </authorList>
    </citation>
    <scope>NUCLEOTIDE SEQUENCE [LARGE SCALE GENOMIC DNA]</scope>
    <source>
        <strain evidence="3 4">DSM 28556</strain>
    </source>
</reference>
<dbReference type="Pfam" id="PF02580">
    <property type="entry name" value="Tyr_Deacylase"/>
    <property type="match status" value="1"/>
</dbReference>
<dbReference type="PANTHER" id="PTHR10472">
    <property type="entry name" value="D-TYROSYL-TRNA TYR DEACYLASE"/>
    <property type="match status" value="1"/>
</dbReference>
<comment type="catalytic activity">
    <reaction evidence="2">
        <text>a D-aminoacyl-tRNA + H2O = a tRNA + a D-alpha-amino acid + H(+)</text>
        <dbReference type="Rhea" id="RHEA:13953"/>
        <dbReference type="Rhea" id="RHEA-COMP:10123"/>
        <dbReference type="Rhea" id="RHEA-COMP:10124"/>
        <dbReference type="ChEBI" id="CHEBI:15377"/>
        <dbReference type="ChEBI" id="CHEBI:15378"/>
        <dbReference type="ChEBI" id="CHEBI:59871"/>
        <dbReference type="ChEBI" id="CHEBI:78442"/>
        <dbReference type="ChEBI" id="CHEBI:79333"/>
        <dbReference type="EC" id="3.1.1.96"/>
    </reaction>
</comment>
<protein>
    <recommendedName>
        <fullName evidence="2">D-aminoacyl-tRNA deacylase</fullName>
        <shortName evidence="2">DTD</shortName>
        <ecNumber evidence="2">3.1.1.96</ecNumber>
    </recommendedName>
    <alternativeName>
        <fullName evidence="2">Gly-tRNA(Ala) deacylase</fullName>
        <ecNumber evidence="2">3.1.1.-</ecNumber>
    </alternativeName>
</protein>
<accession>A0A2V3W0C3</accession>
<keyword evidence="2" id="KW-0963">Cytoplasm</keyword>
<proteinExistence type="inferred from homology"/>
<dbReference type="Proteomes" id="UP000247978">
    <property type="component" value="Unassembled WGS sequence"/>
</dbReference>
<dbReference type="EC" id="3.1.1.-" evidence="2"/>
<comment type="function">
    <text evidence="2">An aminoacyl-tRNA editing enzyme that deacylates mischarged D-aminoacyl-tRNAs. Also deacylates mischarged glycyl-tRNA(Ala), protecting cells against glycine mischarging by AlaRS. Acts via tRNA-based rather than protein-based catalysis; rejects L-amino acids rather than detecting D-amino acids in the active site. By recycling D-aminoacyl-tRNA to D-amino acids and free tRNA molecules, this enzyme counteracts the toxicity associated with the formation of D-aminoacyl-tRNA entities in vivo and helps enforce protein L-homochirality.</text>
</comment>
<dbReference type="GO" id="GO:0051500">
    <property type="term" value="F:D-tyrosyl-tRNA(Tyr) deacylase activity"/>
    <property type="evidence" value="ECO:0007669"/>
    <property type="project" value="TreeGrafter"/>
</dbReference>
<dbReference type="InterPro" id="IPR023509">
    <property type="entry name" value="DTD-like_sf"/>
</dbReference>
<dbReference type="SUPFAM" id="SSF69500">
    <property type="entry name" value="DTD-like"/>
    <property type="match status" value="1"/>
</dbReference>
<comment type="catalytic activity">
    <reaction evidence="2">
        <text>glycyl-tRNA(Ala) + H2O = tRNA(Ala) + glycine + H(+)</text>
        <dbReference type="Rhea" id="RHEA:53744"/>
        <dbReference type="Rhea" id="RHEA-COMP:9657"/>
        <dbReference type="Rhea" id="RHEA-COMP:13640"/>
        <dbReference type="ChEBI" id="CHEBI:15377"/>
        <dbReference type="ChEBI" id="CHEBI:15378"/>
        <dbReference type="ChEBI" id="CHEBI:57305"/>
        <dbReference type="ChEBI" id="CHEBI:78442"/>
        <dbReference type="ChEBI" id="CHEBI:78522"/>
    </reaction>
</comment>
<name>A0A2V3W0C3_9BACI</name>
<dbReference type="AlphaFoldDB" id="A0A2V3W0C3"/>
<dbReference type="OrthoDB" id="9801395at2"/>
<dbReference type="NCBIfam" id="TIGR00256">
    <property type="entry name" value="D-aminoacyl-tRNA deacylase"/>
    <property type="match status" value="1"/>
</dbReference>
<comment type="domain">
    <text evidence="2">A Gly-cisPro motif from one monomer fits into the active site of the other monomer to allow specific chiral rejection of L-amino acids.</text>
</comment>
<dbReference type="CDD" id="cd00563">
    <property type="entry name" value="Dtyr_deacylase"/>
    <property type="match status" value="1"/>
</dbReference>
<dbReference type="GO" id="GO:0106026">
    <property type="term" value="F:Gly-tRNA(Ala) deacylase activity"/>
    <property type="evidence" value="ECO:0007669"/>
    <property type="project" value="UniProtKB-UniRule"/>
</dbReference>
<gene>
    <name evidence="2" type="primary">dtd</name>
    <name evidence="3" type="ORF">DFR56_107112</name>
</gene>
<evidence type="ECO:0000313" key="3">
    <source>
        <dbReference type="EMBL" id="PXW86591.1"/>
    </source>
</evidence>
<comment type="subcellular location">
    <subcellularLocation>
        <location evidence="2">Cytoplasm</location>
    </subcellularLocation>
</comment>
<dbReference type="EMBL" id="QJJQ01000007">
    <property type="protein sequence ID" value="PXW86591.1"/>
    <property type="molecule type" value="Genomic_DNA"/>
</dbReference>
<comment type="caution">
    <text evidence="3">The sequence shown here is derived from an EMBL/GenBank/DDBJ whole genome shotgun (WGS) entry which is preliminary data.</text>
</comment>
<dbReference type="Gene3D" id="3.50.80.10">
    <property type="entry name" value="D-tyrosyl-tRNA(Tyr) deacylase"/>
    <property type="match status" value="1"/>
</dbReference>
<dbReference type="FunFam" id="3.50.80.10:FF:000001">
    <property type="entry name" value="D-aminoacyl-tRNA deacylase"/>
    <property type="match status" value="1"/>
</dbReference>
<keyword evidence="2" id="KW-0378">Hydrolase</keyword>
<keyword evidence="2" id="KW-0694">RNA-binding</keyword>